<protein>
    <submittedName>
        <fullName evidence="6">GntR family transcriptional regulator</fullName>
    </submittedName>
</protein>
<evidence type="ECO:0000313" key="7">
    <source>
        <dbReference type="Proteomes" id="UP001595583"/>
    </source>
</evidence>
<evidence type="ECO:0000256" key="3">
    <source>
        <dbReference type="ARBA" id="ARBA00023163"/>
    </source>
</evidence>
<comment type="caution">
    <text evidence="6">The sequence shown here is derived from an EMBL/GenBank/DDBJ whole genome shotgun (WGS) entry which is preliminary data.</text>
</comment>
<dbReference type="PROSITE" id="PS50949">
    <property type="entry name" value="HTH_GNTR"/>
    <property type="match status" value="1"/>
</dbReference>
<evidence type="ECO:0000259" key="4">
    <source>
        <dbReference type="PROSITE" id="PS50949"/>
    </source>
</evidence>
<evidence type="ECO:0000256" key="2">
    <source>
        <dbReference type="ARBA" id="ARBA00023125"/>
    </source>
</evidence>
<reference evidence="7" key="2">
    <citation type="journal article" date="2019" name="Int. J. Syst. Evol. Microbiol.">
        <title>The Global Catalogue of Microorganisms (GCM) 10K type strain sequencing project: providing services to taxonomists for standard genome sequencing and annotation.</title>
        <authorList>
            <consortium name="The Broad Institute Genomics Platform"/>
            <consortium name="The Broad Institute Genome Sequencing Center for Infectious Disease"/>
            <person name="Wu L."/>
            <person name="Ma J."/>
        </authorList>
    </citation>
    <scope>NUCLEOTIDE SEQUENCE [LARGE SCALE GENOMIC DNA]</scope>
    <source>
        <strain evidence="7">KCTC 52165</strain>
    </source>
</reference>
<evidence type="ECO:0000256" key="1">
    <source>
        <dbReference type="ARBA" id="ARBA00023015"/>
    </source>
</evidence>
<dbReference type="InterPro" id="IPR008920">
    <property type="entry name" value="TF_FadR/GntR_C"/>
</dbReference>
<dbReference type="SUPFAM" id="SSF48008">
    <property type="entry name" value="GntR ligand-binding domain-like"/>
    <property type="match status" value="1"/>
</dbReference>
<dbReference type="Gene3D" id="1.20.120.530">
    <property type="entry name" value="GntR ligand-binding domain-like"/>
    <property type="match status" value="1"/>
</dbReference>
<keyword evidence="1" id="KW-0805">Transcription regulation</keyword>
<dbReference type="EMBL" id="JBHRTK010000004">
    <property type="protein sequence ID" value="MFC3205427.1"/>
    <property type="molecule type" value="Genomic_DNA"/>
</dbReference>
<sequence>MEAIAEEKETRLSSDSLIRILEGDILDSKLKPGDRLDEQSLARRFEVSRTPVREALRHLASSGLVEIRKNQGAAVRRLTTTELIEMFQVMAEFEGLSARLSARRMSAEEIEVMRRRHEECTALAEGRDYEGFFAANNLLHEAIFLGSKNEFLHQEARKLRNRVNVYRRHITGPRLMHKSVQEHAGIVAAIEAGDEEKAHRLMREHVDLLAGSAADVVLALKAQSGEA</sequence>
<evidence type="ECO:0000313" key="5">
    <source>
        <dbReference type="EMBL" id="MFC3205427.1"/>
    </source>
</evidence>
<dbReference type="SMART" id="SM00345">
    <property type="entry name" value="HTH_GNTR"/>
    <property type="match status" value="1"/>
</dbReference>
<reference evidence="6" key="1">
    <citation type="journal article" date="2014" name="Int. J. Syst. Evol. Microbiol.">
        <title>Complete genome of a new Firmicutes species belonging to the dominant human colonic microbiota ('Ruminococcus bicirculans') reveals two chromosomes and a selective capacity to utilize plant glucans.</title>
        <authorList>
            <consortium name="NISC Comparative Sequencing Program"/>
            <person name="Wegmann U."/>
            <person name="Louis P."/>
            <person name="Goesmann A."/>
            <person name="Henrissat B."/>
            <person name="Duncan S.H."/>
            <person name="Flint H.J."/>
        </authorList>
    </citation>
    <scope>NUCLEOTIDE SEQUENCE</scope>
    <source>
        <strain evidence="6">KCTC 52165</strain>
    </source>
</reference>
<dbReference type="InterPro" id="IPR000524">
    <property type="entry name" value="Tscrpt_reg_HTH_GntR"/>
</dbReference>
<keyword evidence="3" id="KW-0804">Transcription</keyword>
<keyword evidence="7" id="KW-1185">Reference proteome</keyword>
<dbReference type="Pfam" id="PF07729">
    <property type="entry name" value="FCD"/>
    <property type="match status" value="1"/>
</dbReference>
<dbReference type="Pfam" id="PF00392">
    <property type="entry name" value="GntR"/>
    <property type="match status" value="1"/>
</dbReference>
<proteinExistence type="predicted"/>
<accession>A0ABV7KF01</accession>
<dbReference type="Gene3D" id="1.10.10.10">
    <property type="entry name" value="Winged helix-like DNA-binding domain superfamily/Winged helix DNA-binding domain"/>
    <property type="match status" value="1"/>
</dbReference>
<dbReference type="EMBL" id="JBHRTK010000006">
    <property type="protein sequence ID" value="MFC3205752.1"/>
    <property type="molecule type" value="Genomic_DNA"/>
</dbReference>
<organism evidence="6 7">
    <name type="scientific">Aquamicrobium soli</name>
    <dbReference type="NCBI Taxonomy" id="1811518"/>
    <lineage>
        <taxon>Bacteria</taxon>
        <taxon>Pseudomonadati</taxon>
        <taxon>Pseudomonadota</taxon>
        <taxon>Alphaproteobacteria</taxon>
        <taxon>Hyphomicrobiales</taxon>
        <taxon>Phyllobacteriaceae</taxon>
        <taxon>Aquamicrobium</taxon>
    </lineage>
</organism>
<feature type="domain" description="HTH gntR-type" evidence="4">
    <location>
        <begin position="11"/>
        <end position="78"/>
    </location>
</feature>
<dbReference type="Proteomes" id="UP001595583">
    <property type="component" value="Unassembled WGS sequence"/>
</dbReference>
<dbReference type="RefSeq" id="WP_378218886.1">
    <property type="nucleotide sequence ID" value="NZ_JBHRTK010000004.1"/>
</dbReference>
<dbReference type="PANTHER" id="PTHR43537">
    <property type="entry name" value="TRANSCRIPTIONAL REGULATOR, GNTR FAMILY"/>
    <property type="match status" value="1"/>
</dbReference>
<dbReference type="InterPro" id="IPR036390">
    <property type="entry name" value="WH_DNA-bd_sf"/>
</dbReference>
<dbReference type="InterPro" id="IPR011711">
    <property type="entry name" value="GntR_C"/>
</dbReference>
<dbReference type="CDD" id="cd07377">
    <property type="entry name" value="WHTH_GntR"/>
    <property type="match status" value="1"/>
</dbReference>
<dbReference type="InterPro" id="IPR036388">
    <property type="entry name" value="WH-like_DNA-bd_sf"/>
</dbReference>
<evidence type="ECO:0000313" key="6">
    <source>
        <dbReference type="EMBL" id="MFC3205752.1"/>
    </source>
</evidence>
<keyword evidence="2" id="KW-0238">DNA-binding</keyword>
<name>A0ABV7KF01_9HYPH</name>
<dbReference type="SUPFAM" id="SSF46785">
    <property type="entry name" value="Winged helix' DNA-binding domain"/>
    <property type="match status" value="1"/>
</dbReference>
<dbReference type="SMART" id="SM00895">
    <property type="entry name" value="FCD"/>
    <property type="match status" value="1"/>
</dbReference>
<gene>
    <name evidence="5" type="ORF">ACFOHJ_04320</name>
    <name evidence="6" type="ORF">ACFOHJ_05965</name>
</gene>
<dbReference type="PANTHER" id="PTHR43537:SF49">
    <property type="entry name" value="TRANSCRIPTIONAL REGULATORY PROTEIN"/>
    <property type="match status" value="1"/>
</dbReference>
<dbReference type="PRINTS" id="PR00035">
    <property type="entry name" value="HTHGNTR"/>
</dbReference>
<reference evidence="6" key="3">
    <citation type="submission" date="2024-09" db="EMBL/GenBank/DDBJ databases">
        <authorList>
            <person name="Sun Q."/>
            <person name="Mori K."/>
        </authorList>
    </citation>
    <scope>NUCLEOTIDE SEQUENCE</scope>
    <source>
        <strain evidence="6">KCTC 52165</strain>
    </source>
</reference>